<dbReference type="EMBL" id="CP089983">
    <property type="protein sequence ID" value="WXB01112.1"/>
    <property type="molecule type" value="Genomic_DNA"/>
</dbReference>
<protein>
    <submittedName>
        <fullName evidence="2">YvaD family protein</fullName>
    </submittedName>
</protein>
<dbReference type="Pfam" id="PF17314">
    <property type="entry name" value="DUF5360"/>
    <property type="match status" value="1"/>
</dbReference>
<dbReference type="InterPro" id="IPR020348">
    <property type="entry name" value="Uncharacterised_YvaD"/>
</dbReference>
<keyword evidence="1" id="KW-0472">Membrane</keyword>
<dbReference type="Proteomes" id="UP001374803">
    <property type="component" value="Chromosome"/>
</dbReference>
<feature type="transmembrane region" description="Helical" evidence="1">
    <location>
        <begin position="12"/>
        <end position="32"/>
    </location>
</feature>
<proteinExistence type="predicted"/>
<name>A0ABZ2KRF0_9BACT</name>
<organism evidence="2 3">
    <name type="scientific">Pendulispora rubella</name>
    <dbReference type="NCBI Taxonomy" id="2741070"/>
    <lineage>
        <taxon>Bacteria</taxon>
        <taxon>Pseudomonadati</taxon>
        <taxon>Myxococcota</taxon>
        <taxon>Myxococcia</taxon>
        <taxon>Myxococcales</taxon>
        <taxon>Sorangiineae</taxon>
        <taxon>Pendulisporaceae</taxon>
        <taxon>Pendulispora</taxon>
    </lineage>
</organism>
<dbReference type="RefSeq" id="WP_394830721.1">
    <property type="nucleotide sequence ID" value="NZ_CP089929.1"/>
</dbReference>
<sequence>MPSSFLRRVRPFFLITDIGFLAYWAITALHALPPSWLFKDYDQSLAVAWNWSFLPLDLFVSATGLGSLALARKRPQVAVRLAVLSLVLTSCSGLQAIAFWAARCDLDIGWWLPNLYLLLYPLPFLAMFVRTETPALAVRSTR</sequence>
<feature type="transmembrane region" description="Helical" evidence="1">
    <location>
        <begin position="78"/>
        <end position="102"/>
    </location>
</feature>
<accession>A0ABZ2KRF0</accession>
<evidence type="ECO:0000313" key="3">
    <source>
        <dbReference type="Proteomes" id="UP001374803"/>
    </source>
</evidence>
<gene>
    <name evidence="2" type="ORF">LVJ94_29860</name>
</gene>
<keyword evidence="1" id="KW-1133">Transmembrane helix</keyword>
<evidence type="ECO:0000313" key="2">
    <source>
        <dbReference type="EMBL" id="WXB01112.1"/>
    </source>
</evidence>
<keyword evidence="3" id="KW-1185">Reference proteome</keyword>
<feature type="transmembrane region" description="Helical" evidence="1">
    <location>
        <begin position="108"/>
        <end position="129"/>
    </location>
</feature>
<reference evidence="2" key="1">
    <citation type="submission" date="2021-12" db="EMBL/GenBank/DDBJ databases">
        <title>Discovery of the Pendulisporaceae a myxobacterial family with distinct sporulation behavior and unique specialized metabolism.</title>
        <authorList>
            <person name="Garcia R."/>
            <person name="Popoff A."/>
            <person name="Bader C.D."/>
            <person name="Loehr J."/>
            <person name="Walesch S."/>
            <person name="Walt C."/>
            <person name="Boldt J."/>
            <person name="Bunk B."/>
            <person name="Haeckl F.J.F.P.J."/>
            <person name="Gunesch A.P."/>
            <person name="Birkelbach J."/>
            <person name="Nuebel U."/>
            <person name="Pietschmann T."/>
            <person name="Bach T."/>
            <person name="Mueller R."/>
        </authorList>
    </citation>
    <scope>NUCLEOTIDE SEQUENCE</scope>
    <source>
        <strain evidence="2">MSr11367</strain>
    </source>
</reference>
<keyword evidence="1" id="KW-0812">Transmembrane</keyword>
<evidence type="ECO:0000256" key="1">
    <source>
        <dbReference type="SAM" id="Phobius"/>
    </source>
</evidence>
<feature type="transmembrane region" description="Helical" evidence="1">
    <location>
        <begin position="52"/>
        <end position="71"/>
    </location>
</feature>